<dbReference type="GO" id="GO:0001919">
    <property type="term" value="P:regulation of receptor recycling"/>
    <property type="evidence" value="ECO:0007669"/>
    <property type="project" value="TreeGrafter"/>
</dbReference>
<dbReference type="GO" id="GO:0043410">
    <property type="term" value="P:positive regulation of MAPK cascade"/>
    <property type="evidence" value="ECO:0007669"/>
    <property type="project" value="TreeGrafter"/>
</dbReference>
<dbReference type="WBParaSite" id="PSAMB.scaffold551size62451.g7004.t1">
    <property type="protein sequence ID" value="PSAMB.scaffold551size62451.g7004.t1"/>
    <property type="gene ID" value="PSAMB.scaffold551size62451.g7004"/>
</dbReference>
<evidence type="ECO:0000256" key="2">
    <source>
        <dbReference type="ARBA" id="ARBA00023288"/>
    </source>
</evidence>
<dbReference type="Proteomes" id="UP000887566">
    <property type="component" value="Unplaced"/>
</dbReference>
<accession>A0A914WV87</accession>
<protein>
    <submittedName>
        <fullName evidence="4">Late endosomal/lysosomal adaptor and MAPK and MTOR activator 1</fullName>
    </submittedName>
</protein>
<evidence type="ECO:0000256" key="1">
    <source>
        <dbReference type="ARBA" id="ARBA00022707"/>
    </source>
</evidence>
<dbReference type="GO" id="GO:0071230">
    <property type="term" value="P:cellular response to amino acid stimulus"/>
    <property type="evidence" value="ECO:0007669"/>
    <property type="project" value="TreeGrafter"/>
</dbReference>
<dbReference type="AlphaFoldDB" id="A0A914WV87"/>
<organism evidence="3 4">
    <name type="scientific">Plectus sambesii</name>
    <dbReference type="NCBI Taxonomy" id="2011161"/>
    <lineage>
        <taxon>Eukaryota</taxon>
        <taxon>Metazoa</taxon>
        <taxon>Ecdysozoa</taxon>
        <taxon>Nematoda</taxon>
        <taxon>Chromadorea</taxon>
        <taxon>Plectida</taxon>
        <taxon>Plectina</taxon>
        <taxon>Plectoidea</taxon>
        <taxon>Plectidae</taxon>
        <taxon>Plectus</taxon>
    </lineage>
</organism>
<sequence>MPKWLCCCCGSDDEGSDHEHLIDEGATRGGGGISNREYISDQTTPHTAVNGRTTRQQAARSAEDEETALLNRILDQTQQNIIDVSNMEGIGVGPDFMPRSAKYDELVKRHDHAQTRRRSSLIGANRSLLTDAENHLSDFLSRPPPSLATLTATRQLAAQVSQAIRDGIKVTYQGNLVVHMTLS</sequence>
<reference evidence="4" key="1">
    <citation type="submission" date="2022-11" db="UniProtKB">
        <authorList>
            <consortium name="WormBaseParasite"/>
        </authorList>
    </citation>
    <scope>IDENTIFICATION</scope>
</reference>
<keyword evidence="2" id="KW-0449">Lipoprotein</keyword>
<dbReference type="PANTHER" id="PTHR13401:SF2">
    <property type="entry name" value="RAGULATOR COMPLEX PROTEIN LAMTOR1"/>
    <property type="match status" value="1"/>
</dbReference>
<name>A0A914WV87_9BILA</name>
<dbReference type="PANTHER" id="PTHR13401">
    <property type="entry name" value="RAGULATOR COMPLEX PROTEIN LAMTOR1"/>
    <property type="match status" value="1"/>
</dbReference>
<evidence type="ECO:0000313" key="4">
    <source>
        <dbReference type="WBParaSite" id="PSAMB.scaffold551size62451.g7004.t1"/>
    </source>
</evidence>
<dbReference type="GO" id="GO:0060090">
    <property type="term" value="F:molecular adaptor activity"/>
    <property type="evidence" value="ECO:0007669"/>
    <property type="project" value="TreeGrafter"/>
</dbReference>
<dbReference type="GO" id="GO:0005765">
    <property type="term" value="C:lysosomal membrane"/>
    <property type="evidence" value="ECO:0007669"/>
    <property type="project" value="TreeGrafter"/>
</dbReference>
<keyword evidence="3" id="KW-1185">Reference proteome</keyword>
<keyword evidence="1" id="KW-0519">Myristate</keyword>
<dbReference type="GO" id="GO:0071986">
    <property type="term" value="C:Ragulator complex"/>
    <property type="evidence" value="ECO:0007669"/>
    <property type="project" value="TreeGrafter"/>
</dbReference>
<dbReference type="GO" id="GO:0005085">
    <property type="term" value="F:guanyl-nucleotide exchange factor activity"/>
    <property type="evidence" value="ECO:0007669"/>
    <property type="project" value="TreeGrafter"/>
</dbReference>
<proteinExistence type="predicted"/>
<evidence type="ECO:0000313" key="3">
    <source>
        <dbReference type="Proteomes" id="UP000887566"/>
    </source>
</evidence>